<dbReference type="InterPro" id="IPR005182">
    <property type="entry name" value="YdbS-like_PH"/>
</dbReference>
<feature type="transmembrane region" description="Helical" evidence="1">
    <location>
        <begin position="43"/>
        <end position="65"/>
    </location>
</feature>
<organism evidence="3 4">
    <name type="scientific">Staphylococcus hyicus</name>
    <dbReference type="NCBI Taxonomy" id="1284"/>
    <lineage>
        <taxon>Bacteria</taxon>
        <taxon>Bacillati</taxon>
        <taxon>Bacillota</taxon>
        <taxon>Bacilli</taxon>
        <taxon>Bacillales</taxon>
        <taxon>Staphylococcaceae</taxon>
        <taxon>Staphylococcus</taxon>
    </lineage>
</organism>
<comment type="caution">
    <text evidence="3">The sequence shown here is derived from an EMBL/GenBank/DDBJ whole genome shotgun (WGS) entry which is preliminary data.</text>
</comment>
<dbReference type="RefSeq" id="WP_119635705.1">
    <property type="nucleotide sequence ID" value="NZ_CP170216.1"/>
</dbReference>
<keyword evidence="1" id="KW-0812">Transmembrane</keyword>
<dbReference type="PANTHER" id="PTHR34473:SF2">
    <property type="entry name" value="UPF0699 TRANSMEMBRANE PROTEIN YDBT"/>
    <property type="match status" value="1"/>
</dbReference>
<feature type="domain" description="YdbS-like PH" evidence="2">
    <location>
        <begin position="70"/>
        <end position="145"/>
    </location>
</feature>
<reference evidence="3 4" key="1">
    <citation type="journal article" date="2016" name="Front. Microbiol.">
        <title>Comprehensive Phylogenetic Analysis of Bovine Non-aureus Staphylococci Species Based on Whole-Genome Sequencing.</title>
        <authorList>
            <person name="Naushad S."/>
            <person name="Barkema H.W."/>
            <person name="Luby C."/>
            <person name="Condas L.A."/>
            <person name="Nobrega D.B."/>
            <person name="Carson D.A."/>
            <person name="De Buck J."/>
        </authorList>
    </citation>
    <scope>NUCLEOTIDE SEQUENCE [LARGE SCALE GENOMIC DNA]</scope>
    <source>
        <strain evidence="3 4">SNUC 5959</strain>
    </source>
</reference>
<dbReference type="Proteomes" id="UP000285625">
    <property type="component" value="Unassembled WGS sequence"/>
</dbReference>
<evidence type="ECO:0000313" key="4">
    <source>
        <dbReference type="Proteomes" id="UP000285625"/>
    </source>
</evidence>
<protein>
    <recommendedName>
        <fullName evidence="2">YdbS-like PH domain-containing protein</fullName>
    </recommendedName>
</protein>
<name>A0A418JH94_STAHY</name>
<sequence>MMKTMHKLGLRVLYIRGILYTCLGMLFAIGFTLSAYFLEWKAFKLVLAVSIGITIFLALYFIIVAPRYRYTIFKYQYDARKIFIQKGLFFIKQTRVPLYRIQNVEIEEGWLMRRYQLANILMYTAGGLVSVKLIHKNEAQKLNAFIRQHGMIEKNDSNSETIFEHKENEPI</sequence>
<feature type="transmembrane region" description="Helical" evidence="1">
    <location>
        <begin position="12"/>
        <end position="37"/>
    </location>
</feature>
<dbReference type="STRING" id="1284.SHYC_03900"/>
<dbReference type="PANTHER" id="PTHR34473">
    <property type="entry name" value="UPF0699 TRANSMEMBRANE PROTEIN YDBS"/>
    <property type="match status" value="1"/>
</dbReference>
<evidence type="ECO:0000313" key="3">
    <source>
        <dbReference type="EMBL" id="RIO44169.1"/>
    </source>
</evidence>
<gene>
    <name evidence="3" type="ORF">BUZ57_09665</name>
</gene>
<dbReference type="EMBL" id="QXVO01000032">
    <property type="protein sequence ID" value="RIO44169.1"/>
    <property type="molecule type" value="Genomic_DNA"/>
</dbReference>
<evidence type="ECO:0000256" key="1">
    <source>
        <dbReference type="SAM" id="Phobius"/>
    </source>
</evidence>
<dbReference type="Pfam" id="PF03703">
    <property type="entry name" value="bPH_2"/>
    <property type="match status" value="1"/>
</dbReference>
<accession>A0A418JH94</accession>
<evidence type="ECO:0000259" key="2">
    <source>
        <dbReference type="Pfam" id="PF03703"/>
    </source>
</evidence>
<keyword evidence="1" id="KW-0472">Membrane</keyword>
<keyword evidence="1" id="KW-1133">Transmembrane helix</keyword>
<proteinExistence type="predicted"/>
<dbReference type="AlphaFoldDB" id="A0A418JH94"/>